<dbReference type="Gene3D" id="3.40.50.620">
    <property type="entry name" value="HUPs"/>
    <property type="match status" value="1"/>
</dbReference>
<proteinExistence type="inferred from homology"/>
<dbReference type="EMBL" id="BAABIL010000172">
    <property type="protein sequence ID" value="GAA4973050.1"/>
    <property type="molecule type" value="Genomic_DNA"/>
</dbReference>
<dbReference type="Proteomes" id="UP001501195">
    <property type="component" value="Unassembled WGS sequence"/>
</dbReference>
<keyword evidence="4" id="KW-1185">Reference proteome</keyword>
<name>A0ABP9HL19_9ACTN</name>
<accession>A0ABP9HL19</accession>
<dbReference type="InterPro" id="IPR006016">
    <property type="entry name" value="UspA"/>
</dbReference>
<evidence type="ECO:0000259" key="2">
    <source>
        <dbReference type="Pfam" id="PF00582"/>
    </source>
</evidence>
<evidence type="ECO:0000256" key="1">
    <source>
        <dbReference type="ARBA" id="ARBA00008791"/>
    </source>
</evidence>
<dbReference type="RefSeq" id="WP_345711614.1">
    <property type="nucleotide sequence ID" value="NZ_BAABIL010000172.1"/>
</dbReference>
<dbReference type="PRINTS" id="PR01438">
    <property type="entry name" value="UNVRSLSTRESS"/>
</dbReference>
<evidence type="ECO:0000313" key="4">
    <source>
        <dbReference type="Proteomes" id="UP001501195"/>
    </source>
</evidence>
<feature type="domain" description="UspA" evidence="2">
    <location>
        <begin position="3"/>
        <end position="130"/>
    </location>
</feature>
<dbReference type="Pfam" id="PF00582">
    <property type="entry name" value="Usp"/>
    <property type="match status" value="1"/>
</dbReference>
<dbReference type="SUPFAM" id="SSF52402">
    <property type="entry name" value="Adenine nucleotide alpha hydrolases-like"/>
    <property type="match status" value="1"/>
</dbReference>
<sequence>MAIVVGLVATPEGRAALEHAAAAALREGVALVAVRSVRQGREQDAEELAELEAVHARAVQELTAAGLGHQVREVPDSLDSADDLVTAAEEVDAGLIVIGLRRRTPVGKLILGSSAQRILLDAPCPVLAVKAP</sequence>
<dbReference type="PANTHER" id="PTHR46268:SF6">
    <property type="entry name" value="UNIVERSAL STRESS PROTEIN UP12"/>
    <property type="match status" value="1"/>
</dbReference>
<organism evidence="3 4">
    <name type="scientific">Kineococcus glutinatus</name>
    <dbReference type="NCBI Taxonomy" id="1070872"/>
    <lineage>
        <taxon>Bacteria</taxon>
        <taxon>Bacillati</taxon>
        <taxon>Actinomycetota</taxon>
        <taxon>Actinomycetes</taxon>
        <taxon>Kineosporiales</taxon>
        <taxon>Kineosporiaceae</taxon>
        <taxon>Kineococcus</taxon>
    </lineage>
</organism>
<dbReference type="InterPro" id="IPR006015">
    <property type="entry name" value="Universal_stress_UspA"/>
</dbReference>
<comment type="similarity">
    <text evidence="1">Belongs to the universal stress protein A family.</text>
</comment>
<dbReference type="CDD" id="cd00293">
    <property type="entry name" value="USP-like"/>
    <property type="match status" value="1"/>
</dbReference>
<protein>
    <submittedName>
        <fullName evidence="3">Universal stress protein</fullName>
    </submittedName>
</protein>
<reference evidence="4" key="1">
    <citation type="journal article" date="2019" name="Int. J. Syst. Evol. Microbiol.">
        <title>The Global Catalogue of Microorganisms (GCM) 10K type strain sequencing project: providing services to taxonomists for standard genome sequencing and annotation.</title>
        <authorList>
            <consortium name="The Broad Institute Genomics Platform"/>
            <consortium name="The Broad Institute Genome Sequencing Center for Infectious Disease"/>
            <person name="Wu L."/>
            <person name="Ma J."/>
        </authorList>
    </citation>
    <scope>NUCLEOTIDE SEQUENCE [LARGE SCALE GENOMIC DNA]</scope>
    <source>
        <strain evidence="4">JCM 18126</strain>
    </source>
</reference>
<dbReference type="InterPro" id="IPR014729">
    <property type="entry name" value="Rossmann-like_a/b/a_fold"/>
</dbReference>
<comment type="caution">
    <text evidence="3">The sequence shown here is derived from an EMBL/GenBank/DDBJ whole genome shotgun (WGS) entry which is preliminary data.</text>
</comment>
<evidence type="ECO:0000313" key="3">
    <source>
        <dbReference type="EMBL" id="GAA4973050.1"/>
    </source>
</evidence>
<dbReference type="PANTHER" id="PTHR46268">
    <property type="entry name" value="STRESS RESPONSE PROTEIN NHAX"/>
    <property type="match status" value="1"/>
</dbReference>
<gene>
    <name evidence="3" type="ORF">GCM10023225_13090</name>
</gene>